<evidence type="ECO:0000313" key="3">
    <source>
        <dbReference type="Proteomes" id="UP000315496"/>
    </source>
</evidence>
<feature type="compositionally biased region" description="Low complexity" evidence="1">
    <location>
        <begin position="465"/>
        <end position="482"/>
    </location>
</feature>
<evidence type="ECO:0000256" key="1">
    <source>
        <dbReference type="SAM" id="MobiDB-lite"/>
    </source>
</evidence>
<organism evidence="2 3">
    <name type="scientific">Giardia muris</name>
    <dbReference type="NCBI Taxonomy" id="5742"/>
    <lineage>
        <taxon>Eukaryota</taxon>
        <taxon>Metamonada</taxon>
        <taxon>Diplomonadida</taxon>
        <taxon>Hexamitidae</taxon>
        <taxon>Giardiinae</taxon>
        <taxon>Giardia</taxon>
    </lineage>
</organism>
<reference evidence="2 3" key="1">
    <citation type="submission" date="2019-05" db="EMBL/GenBank/DDBJ databases">
        <title>The compact genome of Giardia muris reveals important steps in the evolution of intestinal protozoan parasites.</title>
        <authorList>
            <person name="Xu F."/>
            <person name="Jimenez-Gonzalez A."/>
            <person name="Einarsson E."/>
            <person name="Astvaldsson A."/>
            <person name="Peirasmaki D."/>
            <person name="Eckmann L."/>
            <person name="Andersson J.O."/>
            <person name="Svard S.G."/>
            <person name="Jerlstrom-Hultqvist J."/>
        </authorList>
    </citation>
    <scope>NUCLEOTIDE SEQUENCE [LARGE SCALE GENOMIC DNA]</scope>
    <source>
        <strain evidence="2 3">Roberts-Thomson</strain>
    </source>
</reference>
<name>A0A4Z1T9V7_GIAMU</name>
<dbReference type="VEuPathDB" id="GiardiaDB:GMRT_11012"/>
<evidence type="ECO:0000313" key="2">
    <source>
        <dbReference type="EMBL" id="TNJ29301.1"/>
    </source>
</evidence>
<accession>A0A4Z1T9V7</accession>
<feature type="compositionally biased region" description="Basic and acidic residues" evidence="1">
    <location>
        <begin position="486"/>
        <end position="495"/>
    </location>
</feature>
<comment type="caution">
    <text evidence="2">The sequence shown here is derived from an EMBL/GenBank/DDBJ whole genome shotgun (WGS) entry which is preliminary data.</text>
</comment>
<proteinExistence type="predicted"/>
<sequence>MSLGGGVRSPFKAGGSLFRLLRADEARFRVEPRTVATLTTAIRPAGASKTAVGRLWADFASTKAGGGAQMATTFLDVVFSLIQRNYGAWERLEALRRAREMAPGNRLAWRVGILIHSPDDAFLLLPLHPETALGRLMQDIADAVSRAGRGATAYDLTLDDVLRHAGEVQMGLKDDFVTGALTMSIEAAAYDGDFVLYLGALILVGGHTCGDRNFRVFEVVQPPPMTLSMSEASKAVSNAPTQHTQESFLSLPADSREPFVLVVLKGPFVSRGNSVETAVEWLGGVVDALSPTTLVLLGPLANELHPGMADGKRALQAFLASLGALVARSERLRRCLVASHPDCALASDCFYPSLPYTPEAGLGAAGVELVGLPFSFVCGGLRFAVFETSHESFQFIESRSLKGAATDARPKASPNGTPSAPRRPDGPNSPFKRLEASRMASEDPQTVPQPPVLPTIGQTGKRAAPEAAGVAGTTETIEAAETTETDVTKEPERGRGGIRAPPVAVEGSFLRELKETALYGAVQDESCALLTGLERLRFQYFTHFCLSLGTAVPEFPSVRPLLFTRFRLTRVDEDADVVIATGSLSAAPFACHLNGRRRVLLGLEGAQGNLREKQALRLEAKEAREAEERGDKEEAWVTGELLALRVVNVG</sequence>
<gene>
    <name evidence="2" type="ORF">GMRT_11012</name>
</gene>
<evidence type="ECO:0008006" key="4">
    <source>
        <dbReference type="Google" id="ProtNLM"/>
    </source>
</evidence>
<protein>
    <recommendedName>
        <fullName evidence="4">DNA polymerase alpha subunit B</fullName>
    </recommendedName>
</protein>
<feature type="region of interest" description="Disordered" evidence="1">
    <location>
        <begin position="404"/>
        <end position="500"/>
    </location>
</feature>
<dbReference type="EMBL" id="VDLU01000001">
    <property type="protein sequence ID" value="TNJ29301.1"/>
    <property type="molecule type" value="Genomic_DNA"/>
</dbReference>
<dbReference type="Proteomes" id="UP000315496">
    <property type="component" value="Chromosome 1"/>
</dbReference>
<dbReference type="AlphaFoldDB" id="A0A4Z1T9V7"/>
<keyword evidence="3" id="KW-1185">Reference proteome</keyword>